<proteinExistence type="inferred from homology"/>
<dbReference type="SUPFAM" id="SSF51735">
    <property type="entry name" value="NAD(P)-binding Rossmann-fold domains"/>
    <property type="match status" value="1"/>
</dbReference>
<dbReference type="EMBL" id="UINC01022821">
    <property type="protein sequence ID" value="SVA93227.1"/>
    <property type="molecule type" value="Genomic_DNA"/>
</dbReference>
<organism evidence="8">
    <name type="scientific">marine metagenome</name>
    <dbReference type="NCBI Taxonomy" id="408172"/>
    <lineage>
        <taxon>unclassified sequences</taxon>
        <taxon>metagenomes</taxon>
        <taxon>ecological metagenomes</taxon>
    </lineage>
</organism>
<dbReference type="GO" id="GO:0009073">
    <property type="term" value="P:aromatic amino acid family biosynthetic process"/>
    <property type="evidence" value="ECO:0007669"/>
    <property type="project" value="UniProtKB-KW"/>
</dbReference>
<dbReference type="SUPFAM" id="SSF51569">
    <property type="entry name" value="Aldolase"/>
    <property type="match status" value="1"/>
</dbReference>
<dbReference type="InterPro" id="IPR011342">
    <property type="entry name" value="Shikimate_DH"/>
</dbReference>
<dbReference type="GO" id="GO:0008652">
    <property type="term" value="P:amino acid biosynthetic process"/>
    <property type="evidence" value="ECO:0007669"/>
    <property type="project" value="UniProtKB-KW"/>
</dbReference>
<dbReference type="PANTHER" id="PTHR21089:SF1">
    <property type="entry name" value="BIFUNCTIONAL 3-DEHYDROQUINATE DEHYDRATASE_SHIKIMATE DEHYDROGENASE, CHLOROPLASTIC"/>
    <property type="match status" value="1"/>
</dbReference>
<feature type="domain" description="Quinate/shikimate 5-dehydrogenase/glutamyl-tRNA reductase" evidence="6">
    <location>
        <begin position="349"/>
        <end position="418"/>
    </location>
</feature>
<dbReference type="InterPro" id="IPR036291">
    <property type="entry name" value="NAD(P)-bd_dom_sf"/>
</dbReference>
<dbReference type="UniPathway" id="UPA00053">
    <property type="reaction ID" value="UER00087"/>
</dbReference>
<dbReference type="GO" id="GO:0019632">
    <property type="term" value="P:shikimate metabolic process"/>
    <property type="evidence" value="ECO:0007669"/>
    <property type="project" value="InterPro"/>
</dbReference>
<dbReference type="CDD" id="cd01065">
    <property type="entry name" value="NAD_bind_Shikimate_DH"/>
    <property type="match status" value="1"/>
</dbReference>
<dbReference type="SUPFAM" id="SSF53223">
    <property type="entry name" value="Aminoacid dehydrogenase-like, N-terminal domain"/>
    <property type="match status" value="1"/>
</dbReference>
<dbReference type="InterPro" id="IPR013785">
    <property type="entry name" value="Aldolase_TIM"/>
</dbReference>
<keyword evidence="4" id="KW-0560">Oxidoreductase</keyword>
<dbReference type="GO" id="GO:0004764">
    <property type="term" value="F:shikimate 3-dehydrogenase (NADP+) activity"/>
    <property type="evidence" value="ECO:0007669"/>
    <property type="project" value="UniProtKB-EC"/>
</dbReference>
<evidence type="ECO:0000259" key="6">
    <source>
        <dbReference type="Pfam" id="PF01488"/>
    </source>
</evidence>
<dbReference type="EC" id="1.1.1.25" evidence="1"/>
<dbReference type="InterPro" id="IPR046346">
    <property type="entry name" value="Aminoacid_DH-like_N_sf"/>
</dbReference>
<protein>
    <recommendedName>
        <fullName evidence="1">shikimate dehydrogenase (NADP(+))</fullName>
        <ecNumber evidence="1">1.1.1.25</ecNumber>
    </recommendedName>
</protein>
<dbReference type="PANTHER" id="PTHR21089">
    <property type="entry name" value="SHIKIMATE DEHYDROGENASE"/>
    <property type="match status" value="1"/>
</dbReference>
<dbReference type="InterPro" id="IPR013708">
    <property type="entry name" value="Shikimate_DH-bd_N"/>
</dbReference>
<sequence length="514" mass="55163">MKRRPLWPFSPDTRICVSLAEPNTAALREKFDHLEGADLVEIRLDALDTLHNLTREILTGLVMSSPVPVGFTLRPMWQDGGFDGDELDRRRFLEEAAVSGAAFIDVELDAEWVADFLDDAQCPVVVSHHWNFARPADLSQKVERIGRLAPSMAKLVATAEVPSDSLPLLSVGEQLIMSGQPATCFCMGEAGKASRLLAAGRGAALVYAAASVGNEVAAGQWSLRELVDEFQISRWQQGTKLCGLIGHPISHSLSPAIFNSVIQERGLDVAYIPIAGEDLDSALDLVSEMDFQGLSVTMPFKDEIASRSTRQDDLVTTVGAANTVVFEDSGFAAYNTDGGALVEALATVRPVETARIAVVGAGGAARAGASALVAAGAAVTILNRTEARAKEAAELSRCSGGGLEQLEVGDFDIIVNATPVGMQGTPMAESTPFPPEWLTGREVVLDMVYRPPTTPLLRHATERGCTTIEGLEMFIRQAAAQYRLLMDDPAAEPLDAMRHVAERLLVNDLSTRDD</sequence>
<evidence type="ECO:0000256" key="3">
    <source>
        <dbReference type="ARBA" id="ARBA00022857"/>
    </source>
</evidence>
<feature type="domain" description="Shikimate dehydrogenase substrate binding N-terminal" evidence="7">
    <location>
        <begin position="244"/>
        <end position="324"/>
    </location>
</feature>
<dbReference type="InterPro" id="IPR006151">
    <property type="entry name" value="Shikm_DH/Glu-tRNA_Rdtase"/>
</dbReference>
<dbReference type="Gene3D" id="3.40.50.10860">
    <property type="entry name" value="Leucine Dehydrogenase, chain A, domain 1"/>
    <property type="match status" value="1"/>
</dbReference>
<evidence type="ECO:0000259" key="7">
    <source>
        <dbReference type="Pfam" id="PF08501"/>
    </source>
</evidence>
<dbReference type="Pfam" id="PF08501">
    <property type="entry name" value="Shikimate_dh_N"/>
    <property type="match status" value="1"/>
</dbReference>
<evidence type="ECO:0000256" key="4">
    <source>
        <dbReference type="ARBA" id="ARBA00023002"/>
    </source>
</evidence>
<dbReference type="GO" id="GO:0009423">
    <property type="term" value="P:chorismate biosynthetic process"/>
    <property type="evidence" value="ECO:0007669"/>
    <property type="project" value="UniProtKB-UniPathway"/>
</dbReference>
<evidence type="ECO:0000256" key="5">
    <source>
        <dbReference type="ARBA" id="ARBA00023141"/>
    </source>
</evidence>
<dbReference type="CDD" id="cd00502">
    <property type="entry name" value="DHQase_I"/>
    <property type="match status" value="1"/>
</dbReference>
<keyword evidence="3" id="KW-0521">NADP</keyword>
<evidence type="ECO:0000256" key="1">
    <source>
        <dbReference type="ARBA" id="ARBA00012962"/>
    </source>
</evidence>
<dbReference type="AlphaFoldDB" id="A0A381ZWK1"/>
<dbReference type="Gene3D" id="3.20.20.70">
    <property type="entry name" value="Aldolase class I"/>
    <property type="match status" value="1"/>
</dbReference>
<gene>
    <name evidence="8" type="ORF">METZ01_LOCUS146081</name>
</gene>
<dbReference type="Pfam" id="PF01487">
    <property type="entry name" value="DHquinase_I"/>
    <property type="match status" value="1"/>
</dbReference>
<dbReference type="HAMAP" id="MF_00222">
    <property type="entry name" value="Shikimate_DH_AroE"/>
    <property type="match status" value="1"/>
</dbReference>
<dbReference type="InterPro" id="IPR022893">
    <property type="entry name" value="Shikimate_DH_fam"/>
</dbReference>
<name>A0A381ZWK1_9ZZZZ</name>
<accession>A0A381ZWK1</accession>
<evidence type="ECO:0000256" key="2">
    <source>
        <dbReference type="ARBA" id="ARBA00022605"/>
    </source>
</evidence>
<dbReference type="GO" id="GO:0003855">
    <property type="term" value="F:3-dehydroquinate dehydratase activity"/>
    <property type="evidence" value="ECO:0007669"/>
    <property type="project" value="InterPro"/>
</dbReference>
<dbReference type="GO" id="GO:0050661">
    <property type="term" value="F:NADP binding"/>
    <property type="evidence" value="ECO:0007669"/>
    <property type="project" value="InterPro"/>
</dbReference>
<dbReference type="Pfam" id="PF01488">
    <property type="entry name" value="Shikimate_DH"/>
    <property type="match status" value="1"/>
</dbReference>
<reference evidence="8" key="1">
    <citation type="submission" date="2018-05" db="EMBL/GenBank/DDBJ databases">
        <authorList>
            <person name="Lanie J.A."/>
            <person name="Ng W.-L."/>
            <person name="Kazmierczak K.M."/>
            <person name="Andrzejewski T.M."/>
            <person name="Davidsen T.M."/>
            <person name="Wayne K.J."/>
            <person name="Tettelin H."/>
            <person name="Glass J.I."/>
            <person name="Rusch D."/>
            <person name="Podicherti R."/>
            <person name="Tsui H.-C.T."/>
            <person name="Winkler M.E."/>
        </authorList>
    </citation>
    <scope>NUCLEOTIDE SEQUENCE</scope>
</reference>
<keyword evidence="2" id="KW-0028">Amino-acid biosynthesis</keyword>
<keyword evidence="5" id="KW-0057">Aromatic amino acid biosynthesis</keyword>
<dbReference type="Gene3D" id="3.40.50.720">
    <property type="entry name" value="NAD(P)-binding Rossmann-like Domain"/>
    <property type="match status" value="1"/>
</dbReference>
<dbReference type="NCBIfam" id="TIGR00507">
    <property type="entry name" value="aroE"/>
    <property type="match status" value="1"/>
</dbReference>
<dbReference type="InterPro" id="IPR001381">
    <property type="entry name" value="DHquinase_I"/>
</dbReference>
<evidence type="ECO:0000313" key="8">
    <source>
        <dbReference type="EMBL" id="SVA93227.1"/>
    </source>
</evidence>